<dbReference type="SMART" id="SM00490">
    <property type="entry name" value="HELICc"/>
    <property type="match status" value="1"/>
</dbReference>
<evidence type="ECO:0000259" key="3">
    <source>
        <dbReference type="SMART" id="SM00490"/>
    </source>
</evidence>
<dbReference type="PANTHER" id="PTHR44533">
    <property type="entry name" value="DEAD/H RNA HELICASE, PUTATIVE-RELATED"/>
    <property type="match status" value="1"/>
</dbReference>
<dbReference type="Pfam" id="PF26076">
    <property type="entry name" value="WHD_DDX60"/>
    <property type="match status" value="1"/>
</dbReference>
<keyword evidence="1" id="KW-0378">Hydrolase</keyword>
<evidence type="ECO:0000256" key="2">
    <source>
        <dbReference type="ARBA" id="ARBA00022806"/>
    </source>
</evidence>
<comment type="caution">
    <text evidence="4">The sequence shown here is derived from an EMBL/GenBank/DDBJ whole genome shotgun (WGS) entry which is preliminary data.</text>
</comment>
<keyword evidence="2" id="KW-0547">Nucleotide-binding</keyword>
<evidence type="ECO:0000313" key="5">
    <source>
        <dbReference type="Proteomes" id="UP000288216"/>
    </source>
</evidence>
<proteinExistence type="predicted"/>
<dbReference type="InterPro" id="IPR059032">
    <property type="entry name" value="WHD_DDX60"/>
</dbReference>
<dbReference type="InterPro" id="IPR001650">
    <property type="entry name" value="Helicase_C-like"/>
</dbReference>
<dbReference type="Gene3D" id="3.40.50.300">
    <property type="entry name" value="P-loop containing nucleotide triphosphate hydrolases"/>
    <property type="match status" value="1"/>
</dbReference>
<dbReference type="SUPFAM" id="SSF52540">
    <property type="entry name" value="P-loop containing nucleoside triphosphate hydrolases"/>
    <property type="match status" value="1"/>
</dbReference>
<dbReference type="STRING" id="75743.A0A401Q3C0"/>
<keyword evidence="2" id="KW-0347">Helicase</keyword>
<protein>
    <recommendedName>
        <fullName evidence="3">Helicase C-terminal domain-containing protein</fullName>
    </recommendedName>
</protein>
<gene>
    <name evidence="4" type="ORF">scyTo_0016043</name>
</gene>
<dbReference type="GO" id="GO:0004386">
    <property type="term" value="F:helicase activity"/>
    <property type="evidence" value="ECO:0007669"/>
    <property type="project" value="UniProtKB-KW"/>
</dbReference>
<dbReference type="InterPro" id="IPR052431">
    <property type="entry name" value="SKI2_subfamily_helicases"/>
</dbReference>
<reference evidence="4 5" key="1">
    <citation type="journal article" date="2018" name="Nat. Ecol. Evol.">
        <title>Shark genomes provide insights into elasmobranch evolution and the origin of vertebrates.</title>
        <authorList>
            <person name="Hara Y"/>
            <person name="Yamaguchi K"/>
            <person name="Onimaru K"/>
            <person name="Kadota M"/>
            <person name="Koyanagi M"/>
            <person name="Keeley SD"/>
            <person name="Tatsumi K"/>
            <person name="Tanaka K"/>
            <person name="Motone F"/>
            <person name="Kageyama Y"/>
            <person name="Nozu R"/>
            <person name="Adachi N"/>
            <person name="Nishimura O"/>
            <person name="Nakagawa R"/>
            <person name="Tanegashima C"/>
            <person name="Kiyatake I"/>
            <person name="Matsumoto R"/>
            <person name="Murakumo K"/>
            <person name="Nishida K"/>
            <person name="Terakita A"/>
            <person name="Kuratani S"/>
            <person name="Sato K"/>
            <person name="Hyodo S Kuraku.S."/>
        </authorList>
    </citation>
    <scope>NUCLEOTIDE SEQUENCE [LARGE SCALE GENOMIC DNA]</scope>
</reference>
<dbReference type="Proteomes" id="UP000288216">
    <property type="component" value="Unassembled WGS sequence"/>
</dbReference>
<dbReference type="InterPro" id="IPR027417">
    <property type="entry name" value="P-loop_NTPase"/>
</dbReference>
<dbReference type="GO" id="GO:0016787">
    <property type="term" value="F:hydrolase activity"/>
    <property type="evidence" value="ECO:0007669"/>
    <property type="project" value="UniProtKB-KW"/>
</dbReference>
<evidence type="ECO:0000313" key="4">
    <source>
        <dbReference type="EMBL" id="GCB79813.1"/>
    </source>
</evidence>
<dbReference type="AlphaFoldDB" id="A0A401Q3C0"/>
<dbReference type="EMBL" id="BFAA01009445">
    <property type="protein sequence ID" value="GCB79813.1"/>
    <property type="molecule type" value="Genomic_DNA"/>
</dbReference>
<organism evidence="4 5">
    <name type="scientific">Scyliorhinus torazame</name>
    <name type="common">Cloudy catshark</name>
    <name type="synonym">Catulus torazame</name>
    <dbReference type="NCBI Taxonomy" id="75743"/>
    <lineage>
        <taxon>Eukaryota</taxon>
        <taxon>Metazoa</taxon>
        <taxon>Chordata</taxon>
        <taxon>Craniata</taxon>
        <taxon>Vertebrata</taxon>
        <taxon>Chondrichthyes</taxon>
        <taxon>Elasmobranchii</taxon>
        <taxon>Galeomorphii</taxon>
        <taxon>Galeoidea</taxon>
        <taxon>Carcharhiniformes</taxon>
        <taxon>Scyliorhinidae</taxon>
        <taxon>Scyliorhinus</taxon>
    </lineage>
</organism>
<keyword evidence="5" id="KW-1185">Reference proteome</keyword>
<name>A0A401Q3C0_SCYTO</name>
<feature type="domain" description="Helicase C-terminal" evidence="3">
    <location>
        <begin position="58"/>
        <end position="135"/>
    </location>
</feature>
<sequence length="460" mass="52391">TNPTKKQEEKLMQFQARYDTFYQEYQRFHETPSDCTFASISAADKEFMDKIFFRMNRVHHSNHFRSMLRLGIGCHHGSMNSRIRQAVEMLFRRGFVKVVSATSTLALGINMPCKTAVFLHDSVHLDSLSYRQALSVLQHSLMTFNQPKKQNIVKLYFLFSLQFLLRQGYLDQEGQPQGFAGLVIHVHHHEPANFVFIQFLVDGLLHKICQPPKAPSKVFSEEVMEKLVLILANLFGRNYLPPCLNEEELTFEQSKVFLDDLPDEFAASVQEYNRTALQIFGNFFLSISSQANLEEEYELPLSGTSFKGLQLPEAIDFASELAKSLKSPTTAVSPFACLSGHTDLDLFKMGVVDPIVFRTLGIHTNNIPVLHLKYYDKQGREMPINAYALDFYKHGCLGALHTDNGLHRGDAFHLVKDFMLVIAAISNSLTLLCENEDDPVVLAFQQLKESYQKKFQGVCN</sequence>
<feature type="non-terminal residue" evidence="4">
    <location>
        <position position="1"/>
    </location>
</feature>
<dbReference type="OrthoDB" id="64767at2759"/>
<keyword evidence="2" id="KW-0067">ATP-binding</keyword>
<evidence type="ECO:0000256" key="1">
    <source>
        <dbReference type="ARBA" id="ARBA00022801"/>
    </source>
</evidence>
<accession>A0A401Q3C0</accession>
<dbReference type="GO" id="GO:0005737">
    <property type="term" value="C:cytoplasm"/>
    <property type="evidence" value="ECO:0007669"/>
    <property type="project" value="TreeGrafter"/>
</dbReference>
<dbReference type="OMA" id="REMPINA"/>
<dbReference type="PANTHER" id="PTHR44533:SF4">
    <property type="entry name" value="DEAD_H RNA HELICASE, PUTATIVE-RELATED"/>
    <property type="match status" value="1"/>
</dbReference>